<evidence type="ECO:0000313" key="2">
    <source>
        <dbReference type="EMBL" id="MYN05488.1"/>
    </source>
</evidence>
<keyword evidence="1" id="KW-0472">Membrane</keyword>
<feature type="transmembrane region" description="Helical" evidence="1">
    <location>
        <begin position="6"/>
        <end position="26"/>
    </location>
</feature>
<organism evidence="2 3">
    <name type="scientific">Pseudoduganella guangdongensis</name>
    <dbReference type="NCBI Taxonomy" id="2692179"/>
    <lineage>
        <taxon>Bacteria</taxon>
        <taxon>Pseudomonadati</taxon>
        <taxon>Pseudomonadota</taxon>
        <taxon>Betaproteobacteria</taxon>
        <taxon>Burkholderiales</taxon>
        <taxon>Oxalobacteraceae</taxon>
        <taxon>Telluria group</taxon>
        <taxon>Pseudoduganella</taxon>
    </lineage>
</organism>
<keyword evidence="1" id="KW-1133">Transmembrane helix</keyword>
<accession>A0A6N9HP97</accession>
<proteinExistence type="predicted"/>
<name>A0A6N9HP97_9BURK</name>
<gene>
    <name evidence="2" type="ORF">GTP41_25670</name>
</gene>
<dbReference type="EMBL" id="WWCJ01000031">
    <property type="protein sequence ID" value="MYN05488.1"/>
    <property type="molecule type" value="Genomic_DNA"/>
</dbReference>
<dbReference type="Proteomes" id="UP000448575">
    <property type="component" value="Unassembled WGS sequence"/>
</dbReference>
<dbReference type="RefSeq" id="WP_161028434.1">
    <property type="nucleotide sequence ID" value="NZ_WWCJ01000031.1"/>
</dbReference>
<keyword evidence="1" id="KW-0812">Transmembrane</keyword>
<protein>
    <recommendedName>
        <fullName evidence="4">DUF3325 family protein</fullName>
    </recommendedName>
</protein>
<sequence>MQDGLITVGGAFVLLLLASNALRQLFARHAREQGADMAAAGTAGWLGFFGVLFLGSAALGVLNLSKFLNLALSSTLLVFGLAALAGAFLIGRR</sequence>
<keyword evidence="3" id="KW-1185">Reference proteome</keyword>
<dbReference type="AlphaFoldDB" id="A0A6N9HP97"/>
<evidence type="ECO:0008006" key="4">
    <source>
        <dbReference type="Google" id="ProtNLM"/>
    </source>
</evidence>
<evidence type="ECO:0000313" key="3">
    <source>
        <dbReference type="Proteomes" id="UP000448575"/>
    </source>
</evidence>
<evidence type="ECO:0000256" key="1">
    <source>
        <dbReference type="SAM" id="Phobius"/>
    </source>
</evidence>
<reference evidence="2 3" key="1">
    <citation type="submission" date="2019-12" db="EMBL/GenBank/DDBJ databases">
        <title>Novel species isolated from a subtropical stream in China.</title>
        <authorList>
            <person name="Lu H."/>
        </authorList>
    </citation>
    <scope>NUCLEOTIDE SEQUENCE [LARGE SCALE GENOMIC DNA]</scope>
    <source>
        <strain evidence="2 3">DS3</strain>
    </source>
</reference>
<feature type="transmembrane region" description="Helical" evidence="1">
    <location>
        <begin position="67"/>
        <end position="90"/>
    </location>
</feature>
<feature type="transmembrane region" description="Helical" evidence="1">
    <location>
        <begin position="38"/>
        <end position="61"/>
    </location>
</feature>
<comment type="caution">
    <text evidence="2">The sequence shown here is derived from an EMBL/GenBank/DDBJ whole genome shotgun (WGS) entry which is preliminary data.</text>
</comment>